<dbReference type="OrthoDB" id="265717at2759"/>
<evidence type="ECO:0000313" key="4">
    <source>
        <dbReference type="Proteomes" id="UP000799324"/>
    </source>
</evidence>
<reference evidence="3" key="1">
    <citation type="journal article" date="2020" name="Stud. Mycol.">
        <title>101 Dothideomycetes genomes: a test case for predicting lifestyles and emergence of pathogens.</title>
        <authorList>
            <person name="Haridas S."/>
            <person name="Albert R."/>
            <person name="Binder M."/>
            <person name="Bloem J."/>
            <person name="Labutti K."/>
            <person name="Salamov A."/>
            <person name="Andreopoulos B."/>
            <person name="Baker S."/>
            <person name="Barry K."/>
            <person name="Bills G."/>
            <person name="Bluhm B."/>
            <person name="Cannon C."/>
            <person name="Castanera R."/>
            <person name="Culley D."/>
            <person name="Daum C."/>
            <person name="Ezra D."/>
            <person name="Gonzalez J."/>
            <person name="Henrissat B."/>
            <person name="Kuo A."/>
            <person name="Liang C."/>
            <person name="Lipzen A."/>
            <person name="Lutzoni F."/>
            <person name="Magnuson J."/>
            <person name="Mondo S."/>
            <person name="Nolan M."/>
            <person name="Ohm R."/>
            <person name="Pangilinan J."/>
            <person name="Park H.-J."/>
            <person name="Ramirez L."/>
            <person name="Alfaro M."/>
            <person name="Sun H."/>
            <person name="Tritt A."/>
            <person name="Yoshinaga Y."/>
            <person name="Zwiers L.-H."/>
            <person name="Turgeon B."/>
            <person name="Goodwin S."/>
            <person name="Spatafora J."/>
            <person name="Crous P."/>
            <person name="Grigoriev I."/>
        </authorList>
    </citation>
    <scope>NUCLEOTIDE SEQUENCE</scope>
    <source>
        <strain evidence="3">CBS 122681</strain>
    </source>
</reference>
<sequence length="336" mass="37859">MLGTFVLFLLCILDAAAFSVSGPPEVYTVRSSPGKGFGVFAAVALEPGSIIMRETPVIKITPPPLHEGFGHAMREVGVLVREVFETLPKDSQAEIMSLHAYSTTTEQERPDYDELVPIFRCNAYYSGNEIGLFPKIARINHSCRPNTSYFWNEQLNRRIVYATRPIGVGEEIFVSYIPLLQTSTERQKRLDQYGFKCTCAACAADTHSQKSSDRRRVEIRQSINILEEHSAIDVPGIVAGKRKLQILASESRQLVDAVEEEEVADYYSQCYRLAAIFHANIQDWEAASMWARKSYHLKMMADATSPGTKEMELLTTLILATWEKEVKENATSQVWH</sequence>
<dbReference type="CDD" id="cd20071">
    <property type="entry name" value="SET_SMYD"/>
    <property type="match status" value="1"/>
</dbReference>
<dbReference type="PANTHER" id="PTHR47332">
    <property type="entry name" value="SET DOMAIN-CONTAINING PROTEIN 5"/>
    <property type="match status" value="1"/>
</dbReference>
<keyword evidence="1" id="KW-0732">Signal</keyword>
<dbReference type="Pfam" id="PF00856">
    <property type="entry name" value="SET"/>
    <property type="match status" value="1"/>
</dbReference>
<keyword evidence="4" id="KW-1185">Reference proteome</keyword>
<dbReference type="PROSITE" id="PS50280">
    <property type="entry name" value="SET"/>
    <property type="match status" value="1"/>
</dbReference>
<dbReference type="SMART" id="SM00317">
    <property type="entry name" value="SET"/>
    <property type="match status" value="1"/>
</dbReference>
<dbReference type="InterPro" id="IPR001214">
    <property type="entry name" value="SET_dom"/>
</dbReference>
<name>A0A6A6SW15_9PLEO</name>
<accession>A0A6A6SW15</accession>
<feature type="chain" id="PRO_5025443529" evidence="1">
    <location>
        <begin position="18"/>
        <end position="336"/>
    </location>
</feature>
<feature type="domain" description="SET" evidence="2">
    <location>
        <begin position="24"/>
        <end position="177"/>
    </location>
</feature>
<dbReference type="EMBL" id="MU004444">
    <property type="protein sequence ID" value="KAF2650783.1"/>
    <property type="molecule type" value="Genomic_DNA"/>
</dbReference>
<organism evidence="3 4">
    <name type="scientific">Lophiostoma macrostomum CBS 122681</name>
    <dbReference type="NCBI Taxonomy" id="1314788"/>
    <lineage>
        <taxon>Eukaryota</taxon>
        <taxon>Fungi</taxon>
        <taxon>Dikarya</taxon>
        <taxon>Ascomycota</taxon>
        <taxon>Pezizomycotina</taxon>
        <taxon>Dothideomycetes</taxon>
        <taxon>Pleosporomycetidae</taxon>
        <taxon>Pleosporales</taxon>
        <taxon>Lophiostomataceae</taxon>
        <taxon>Lophiostoma</taxon>
    </lineage>
</organism>
<dbReference type="AlphaFoldDB" id="A0A6A6SW15"/>
<proteinExistence type="predicted"/>
<evidence type="ECO:0000256" key="1">
    <source>
        <dbReference type="SAM" id="SignalP"/>
    </source>
</evidence>
<dbReference type="SUPFAM" id="SSF82199">
    <property type="entry name" value="SET domain"/>
    <property type="match status" value="1"/>
</dbReference>
<dbReference type="PANTHER" id="PTHR47332:SF4">
    <property type="entry name" value="SET DOMAIN-CONTAINING PROTEIN 5"/>
    <property type="match status" value="1"/>
</dbReference>
<feature type="signal peptide" evidence="1">
    <location>
        <begin position="1"/>
        <end position="17"/>
    </location>
</feature>
<dbReference type="InterPro" id="IPR053185">
    <property type="entry name" value="SET_domain_protein"/>
</dbReference>
<dbReference type="InterPro" id="IPR046341">
    <property type="entry name" value="SET_dom_sf"/>
</dbReference>
<dbReference type="Proteomes" id="UP000799324">
    <property type="component" value="Unassembled WGS sequence"/>
</dbReference>
<gene>
    <name evidence="3" type="ORF">K491DRAFT_707399</name>
</gene>
<dbReference type="Gene3D" id="2.170.270.10">
    <property type="entry name" value="SET domain"/>
    <property type="match status" value="1"/>
</dbReference>
<protein>
    <submittedName>
        <fullName evidence="3">SET domain-containing protein</fullName>
    </submittedName>
</protein>
<evidence type="ECO:0000313" key="3">
    <source>
        <dbReference type="EMBL" id="KAF2650783.1"/>
    </source>
</evidence>
<evidence type="ECO:0000259" key="2">
    <source>
        <dbReference type="PROSITE" id="PS50280"/>
    </source>
</evidence>